<dbReference type="AlphaFoldDB" id="E0SSW3"/>
<reference evidence="2 3" key="1">
    <citation type="journal article" date="2010" name="Stand. Genomic Sci.">
        <title>Complete genome sequence of Ignisphaera aggregans type strain (AQ1.S1).</title>
        <authorList>
            <person name="Goker M."/>
            <person name="Held B."/>
            <person name="Lapidus A."/>
            <person name="Nolan M."/>
            <person name="Spring S."/>
            <person name="Yasawong M."/>
            <person name="Lucas S."/>
            <person name="Glavina Del Rio T."/>
            <person name="Tice H."/>
            <person name="Cheng J.F."/>
            <person name="Goodwin L."/>
            <person name="Tapia R."/>
            <person name="Pitluck S."/>
            <person name="Liolios K."/>
            <person name="Ivanova N."/>
            <person name="Mavromatis K."/>
            <person name="Mikhailova N."/>
            <person name="Pati A."/>
            <person name="Chen A."/>
            <person name="Palaniappan K."/>
            <person name="Brambilla E."/>
            <person name="Land M."/>
            <person name="Hauser L."/>
            <person name="Chang Y.J."/>
            <person name="Jeffries C.D."/>
            <person name="Brettin T."/>
            <person name="Detter J.C."/>
            <person name="Han C."/>
            <person name="Rohde M."/>
            <person name="Sikorski J."/>
            <person name="Woyke T."/>
            <person name="Bristow J."/>
            <person name="Eisen J.A."/>
            <person name="Markowitz V."/>
            <person name="Hugenholtz P."/>
            <person name="Kyrpides N.C."/>
            <person name="Klenk H.P."/>
        </authorList>
    </citation>
    <scope>NUCLEOTIDE SEQUENCE [LARGE SCALE GENOMIC DNA]</scope>
    <source>
        <strain evidence="3">DSM 17230 / JCM 13409 / AQ1.S1</strain>
    </source>
</reference>
<feature type="transmembrane region" description="Helical" evidence="1">
    <location>
        <begin position="59"/>
        <end position="80"/>
    </location>
</feature>
<keyword evidence="3" id="KW-1185">Reference proteome</keyword>
<name>E0SSW3_IGNAA</name>
<dbReference type="Proteomes" id="UP000001304">
    <property type="component" value="Chromosome"/>
</dbReference>
<evidence type="ECO:0000313" key="3">
    <source>
        <dbReference type="Proteomes" id="UP000001304"/>
    </source>
</evidence>
<gene>
    <name evidence="2" type="ordered locus">Igag_0683</name>
</gene>
<feature type="transmembrane region" description="Helical" evidence="1">
    <location>
        <begin position="32"/>
        <end position="53"/>
    </location>
</feature>
<evidence type="ECO:0008006" key="4">
    <source>
        <dbReference type="Google" id="ProtNLM"/>
    </source>
</evidence>
<protein>
    <recommendedName>
        <fullName evidence="4">DUF996 domain-containing protein</fullName>
    </recommendedName>
</protein>
<dbReference type="EMBL" id="CP002098">
    <property type="protein sequence ID" value="ADM27513.1"/>
    <property type="molecule type" value="Genomic_DNA"/>
</dbReference>
<dbReference type="Pfam" id="PF06195">
    <property type="entry name" value="DUF996"/>
    <property type="match status" value="1"/>
</dbReference>
<accession>E0SSW3</accession>
<evidence type="ECO:0000256" key="1">
    <source>
        <dbReference type="SAM" id="Phobius"/>
    </source>
</evidence>
<keyword evidence="1" id="KW-0472">Membrane</keyword>
<dbReference type="KEGG" id="iag:Igag_0683"/>
<evidence type="ECO:0000313" key="2">
    <source>
        <dbReference type="EMBL" id="ADM27513.1"/>
    </source>
</evidence>
<feature type="transmembrane region" description="Helical" evidence="1">
    <location>
        <begin position="145"/>
        <end position="170"/>
    </location>
</feature>
<organism evidence="2 3">
    <name type="scientific">Ignisphaera aggregans (strain DSM 17230 / JCM 13409 / AQ1.S1)</name>
    <dbReference type="NCBI Taxonomy" id="583356"/>
    <lineage>
        <taxon>Archaea</taxon>
        <taxon>Thermoproteota</taxon>
        <taxon>Thermoprotei</taxon>
        <taxon>Desulfurococcales</taxon>
        <taxon>Desulfurococcaceae</taxon>
        <taxon>Ignisphaera</taxon>
    </lineage>
</organism>
<sequence>MSRTGFASVSQVSSSGVVGIGNRIYIGDAKTLGLAGAIVSFVIWVITFVASLISELIGILLAFVGIVGIILVYLGISKISEAVNDAKIKNSYLIYFILSIVSLAIATIGTIILRPVLQMYAVYLTLAGIARWLSTSTSPHIGTDLYTLIVIIVLFWISIFIPTVVGTWYLKKSYDLVKMYVKVEIFSVAGLLYFIGGILSIILIGIIIMFIANIIEIVAWASTPEYIETVPDPQLKYIESSQHRKPKYIEPESIE</sequence>
<dbReference type="InterPro" id="IPR010397">
    <property type="entry name" value="DUF996"/>
</dbReference>
<keyword evidence="1" id="KW-1133">Transmembrane helix</keyword>
<feature type="transmembrane region" description="Helical" evidence="1">
    <location>
        <begin position="92"/>
        <end position="111"/>
    </location>
</feature>
<proteinExistence type="predicted"/>
<dbReference type="HOGENOM" id="CLU_1088233_0_0_2"/>
<feature type="transmembrane region" description="Helical" evidence="1">
    <location>
        <begin position="190"/>
        <end position="212"/>
    </location>
</feature>
<dbReference type="BioCyc" id="IAGG583356:GHAH-679-MONOMER"/>
<keyword evidence="1" id="KW-0812">Transmembrane</keyword>